<proteinExistence type="predicted"/>
<keyword evidence="1" id="KW-0732">Signal</keyword>
<reference evidence="2 3" key="1">
    <citation type="submission" date="2016-10" db="EMBL/GenBank/DDBJ databases">
        <authorList>
            <person name="de Groot N.N."/>
        </authorList>
    </citation>
    <scope>NUCLEOTIDE SEQUENCE [LARGE SCALE GENOMIC DNA]</scope>
    <source>
        <strain evidence="2 3">DSM 24677</strain>
    </source>
</reference>
<dbReference type="Gene3D" id="3.30.10.10">
    <property type="entry name" value="Trypsin Inhibitor V, subunit A"/>
    <property type="match status" value="1"/>
</dbReference>
<organism evidence="2 3">
    <name type="scientific">Lentibacter algarum</name>
    <dbReference type="NCBI Taxonomy" id="576131"/>
    <lineage>
        <taxon>Bacteria</taxon>
        <taxon>Pseudomonadati</taxon>
        <taxon>Pseudomonadota</taxon>
        <taxon>Alphaproteobacteria</taxon>
        <taxon>Rhodobacterales</taxon>
        <taxon>Roseobacteraceae</taxon>
        <taxon>Lentibacter</taxon>
    </lineage>
</organism>
<dbReference type="PROSITE" id="PS51257">
    <property type="entry name" value="PROKAR_LIPOPROTEIN"/>
    <property type="match status" value="1"/>
</dbReference>
<gene>
    <name evidence="2" type="ORF">SAMN05444486_10119</name>
</gene>
<dbReference type="AlphaFoldDB" id="A0A1H3GST3"/>
<evidence type="ECO:0000313" key="2">
    <source>
        <dbReference type="EMBL" id="SDY06386.1"/>
    </source>
</evidence>
<keyword evidence="3" id="KW-1185">Reference proteome</keyword>
<evidence type="ECO:0000313" key="3">
    <source>
        <dbReference type="Proteomes" id="UP000199026"/>
    </source>
</evidence>
<dbReference type="OrthoDB" id="8724542at2"/>
<dbReference type="Pfam" id="PF11720">
    <property type="entry name" value="Inhibitor_I78"/>
    <property type="match status" value="1"/>
</dbReference>
<dbReference type="InterPro" id="IPR021719">
    <property type="entry name" value="Prot_inh_I78"/>
</dbReference>
<name>A0A1H3GST3_9RHOB</name>
<feature type="signal peptide" evidence="1">
    <location>
        <begin position="1"/>
        <end position="18"/>
    </location>
</feature>
<dbReference type="EMBL" id="FNPR01000001">
    <property type="protein sequence ID" value="SDY06386.1"/>
    <property type="molecule type" value="Genomic_DNA"/>
</dbReference>
<dbReference type="RefSeq" id="WP_089886852.1">
    <property type="nucleotide sequence ID" value="NZ_CALLJM010000055.1"/>
</dbReference>
<sequence length="103" mass="10927">MFVSRITAALAATTLLTACQMSGMLEQKDPLIPATTRAALADTCGAGDLTFMAGMRVAEVEFDTAQRPVRIVGPKSAVTTDYQPERLNVKIDASDRITGFSCG</sequence>
<dbReference type="STRING" id="576131.SAMN05444486_10119"/>
<dbReference type="Proteomes" id="UP000199026">
    <property type="component" value="Unassembled WGS sequence"/>
</dbReference>
<dbReference type="GeneID" id="78122835"/>
<evidence type="ECO:0000256" key="1">
    <source>
        <dbReference type="SAM" id="SignalP"/>
    </source>
</evidence>
<protein>
    <submittedName>
        <fullName evidence="2">Peptidase inhibitor I78 family protein</fullName>
    </submittedName>
</protein>
<accession>A0A1H3GST3</accession>
<feature type="chain" id="PRO_5011638927" evidence="1">
    <location>
        <begin position="19"/>
        <end position="103"/>
    </location>
</feature>